<dbReference type="Gene3D" id="2.60.40.3330">
    <property type="match status" value="2"/>
</dbReference>
<accession>A0AAN8ISC3</accession>
<proteinExistence type="inferred from homology"/>
<dbReference type="PANTHER" id="PTHR21700:SF4">
    <property type="entry name" value="TRANSTHYRETIN-LIKE FAMILY PROTEIN"/>
    <property type="match status" value="1"/>
</dbReference>
<dbReference type="Proteomes" id="UP001331761">
    <property type="component" value="Unassembled WGS sequence"/>
</dbReference>
<comment type="similarity">
    <text evidence="2">Belongs to the nematode transthyretin-like family.</text>
</comment>
<evidence type="ECO:0000256" key="2">
    <source>
        <dbReference type="ARBA" id="ARBA00010112"/>
    </source>
</evidence>
<name>A0AAN8ISC3_TRICO</name>
<organism evidence="5 6">
    <name type="scientific">Trichostrongylus colubriformis</name>
    <name type="common">Black scour worm</name>
    <dbReference type="NCBI Taxonomy" id="6319"/>
    <lineage>
        <taxon>Eukaryota</taxon>
        <taxon>Metazoa</taxon>
        <taxon>Ecdysozoa</taxon>
        <taxon>Nematoda</taxon>
        <taxon>Chromadorea</taxon>
        <taxon>Rhabditida</taxon>
        <taxon>Rhabditina</taxon>
        <taxon>Rhabditomorpha</taxon>
        <taxon>Strongyloidea</taxon>
        <taxon>Trichostrongylidae</taxon>
        <taxon>Trichostrongylus</taxon>
    </lineage>
</organism>
<evidence type="ECO:0000256" key="3">
    <source>
        <dbReference type="ARBA" id="ARBA00022525"/>
    </source>
</evidence>
<keyword evidence="6" id="KW-1185">Reference proteome</keyword>
<feature type="non-terminal residue" evidence="5">
    <location>
        <position position="1"/>
    </location>
</feature>
<dbReference type="InterPro" id="IPR001534">
    <property type="entry name" value="Transthyretin-like"/>
</dbReference>
<dbReference type="GO" id="GO:0005576">
    <property type="term" value="C:extracellular region"/>
    <property type="evidence" value="ECO:0007669"/>
    <property type="project" value="UniProtKB-SubCell"/>
</dbReference>
<protein>
    <recommendedName>
        <fullName evidence="7">Transthyretin-like family protein</fullName>
    </recommendedName>
</protein>
<comment type="caution">
    <text evidence="5">The sequence shown here is derived from an EMBL/GenBank/DDBJ whole genome shotgun (WGS) entry which is preliminary data.</text>
</comment>
<evidence type="ECO:0008006" key="7">
    <source>
        <dbReference type="Google" id="ProtNLM"/>
    </source>
</evidence>
<keyword evidence="3" id="KW-0964">Secreted</keyword>
<evidence type="ECO:0000313" key="6">
    <source>
        <dbReference type="Proteomes" id="UP001331761"/>
    </source>
</evidence>
<dbReference type="PANTHER" id="PTHR21700">
    <property type="entry name" value="TRANSTHYRETIN-LIKE FAMILY PROTEIN-RELATED"/>
    <property type="match status" value="1"/>
</dbReference>
<sequence>SGPDPDDLLDQGYTDANGEFQLQGATVETTPIDPILKIYHDCNDVTGFMSVPKPGSRKVKFSLPDKYITDGMVPRKTMDIGSVNLEIEFMDEERDSECPCYAAMVDSWADWMYRVVFVVTVLAMCEAVRDQSIAVKGRLLCGTGPAKNVRVKLIDVDTGRPDDLLDQGYTGPDGSFSLSGGTSETTDIDPVLKVYHDCNDVGLAGVPKPGSRKVTFVLPGKYITYGKQPKKTMDIGAINLELEFKNEGRTMIVS</sequence>
<evidence type="ECO:0000313" key="5">
    <source>
        <dbReference type="EMBL" id="KAK5984166.1"/>
    </source>
</evidence>
<dbReference type="AlphaFoldDB" id="A0AAN8ISC3"/>
<keyword evidence="4" id="KW-0732">Signal</keyword>
<dbReference type="InterPro" id="IPR038479">
    <property type="entry name" value="Transthyretin-like_sf"/>
</dbReference>
<evidence type="ECO:0000256" key="4">
    <source>
        <dbReference type="ARBA" id="ARBA00022729"/>
    </source>
</evidence>
<reference evidence="5 6" key="1">
    <citation type="submission" date="2019-10" db="EMBL/GenBank/DDBJ databases">
        <title>Assembly and Annotation for the nematode Trichostrongylus colubriformis.</title>
        <authorList>
            <person name="Martin J."/>
        </authorList>
    </citation>
    <scope>NUCLEOTIDE SEQUENCE [LARGE SCALE GENOMIC DNA]</scope>
    <source>
        <strain evidence="5">G859</strain>
        <tissue evidence="5">Whole worm</tissue>
    </source>
</reference>
<dbReference type="GO" id="GO:0009986">
    <property type="term" value="C:cell surface"/>
    <property type="evidence" value="ECO:0007669"/>
    <property type="project" value="InterPro"/>
</dbReference>
<evidence type="ECO:0000256" key="1">
    <source>
        <dbReference type="ARBA" id="ARBA00004613"/>
    </source>
</evidence>
<dbReference type="EMBL" id="WIXE01003183">
    <property type="protein sequence ID" value="KAK5984166.1"/>
    <property type="molecule type" value="Genomic_DNA"/>
</dbReference>
<comment type="subcellular location">
    <subcellularLocation>
        <location evidence="1">Secreted</location>
    </subcellularLocation>
</comment>
<gene>
    <name evidence="5" type="ORF">GCK32_016526</name>
</gene>
<dbReference type="Pfam" id="PF01060">
    <property type="entry name" value="TTR-52"/>
    <property type="match status" value="2"/>
</dbReference>